<feature type="compositionally biased region" description="Low complexity" evidence="2">
    <location>
        <begin position="316"/>
        <end position="325"/>
    </location>
</feature>
<feature type="compositionally biased region" description="Polar residues" evidence="2">
    <location>
        <begin position="260"/>
        <end position="271"/>
    </location>
</feature>
<evidence type="ECO:0000259" key="3">
    <source>
        <dbReference type="Pfam" id="PF13904"/>
    </source>
</evidence>
<keyword evidence="4" id="KW-1185">Reference proteome</keyword>
<dbReference type="Pfam" id="PF13904">
    <property type="entry name" value="CCDC34"/>
    <property type="match status" value="1"/>
</dbReference>
<feature type="coiled-coil region" evidence="1">
    <location>
        <begin position="451"/>
        <end position="482"/>
    </location>
</feature>
<gene>
    <name evidence="5" type="primary">LOC108073617</name>
</gene>
<dbReference type="InterPro" id="IPR025259">
    <property type="entry name" value="CCDC34/181"/>
</dbReference>
<feature type="compositionally biased region" description="Low complexity" evidence="2">
    <location>
        <begin position="410"/>
        <end position="428"/>
    </location>
</feature>
<feature type="region of interest" description="Disordered" evidence="2">
    <location>
        <begin position="205"/>
        <end position="294"/>
    </location>
</feature>
<name>A0A6P4HWW9_DROKI</name>
<dbReference type="Proteomes" id="UP001652661">
    <property type="component" value="Chromosome 2L"/>
</dbReference>
<proteinExistence type="predicted"/>
<feature type="compositionally biased region" description="Polar residues" evidence="2">
    <location>
        <begin position="284"/>
        <end position="294"/>
    </location>
</feature>
<keyword evidence="1" id="KW-0175">Coiled coil</keyword>
<keyword evidence="5" id="KW-0269">Exonuclease</keyword>
<evidence type="ECO:0000256" key="1">
    <source>
        <dbReference type="SAM" id="Coils"/>
    </source>
</evidence>
<organism evidence="4 5">
    <name type="scientific">Drosophila kikkawai</name>
    <name type="common">Fruit fly</name>
    <dbReference type="NCBI Taxonomy" id="30033"/>
    <lineage>
        <taxon>Eukaryota</taxon>
        <taxon>Metazoa</taxon>
        <taxon>Ecdysozoa</taxon>
        <taxon>Arthropoda</taxon>
        <taxon>Hexapoda</taxon>
        <taxon>Insecta</taxon>
        <taxon>Pterygota</taxon>
        <taxon>Neoptera</taxon>
        <taxon>Endopterygota</taxon>
        <taxon>Diptera</taxon>
        <taxon>Brachycera</taxon>
        <taxon>Muscomorpha</taxon>
        <taxon>Ephydroidea</taxon>
        <taxon>Drosophilidae</taxon>
        <taxon>Drosophila</taxon>
        <taxon>Sophophora</taxon>
    </lineage>
</organism>
<dbReference type="PANTHER" id="PTHR23247">
    <property type="entry name" value="NY-REN-41 ANTIGEN L15 -RELATED"/>
    <property type="match status" value="1"/>
</dbReference>
<dbReference type="OrthoDB" id="6591885at2759"/>
<accession>A0A6P4HWW9</accession>
<feature type="region of interest" description="Disordered" evidence="2">
    <location>
        <begin position="1"/>
        <end position="103"/>
    </location>
</feature>
<dbReference type="GeneID" id="108073617"/>
<feature type="compositionally biased region" description="Polar residues" evidence="2">
    <location>
        <begin position="39"/>
        <end position="49"/>
    </location>
</feature>
<feature type="compositionally biased region" description="Polar residues" evidence="2">
    <location>
        <begin position="224"/>
        <end position="247"/>
    </location>
</feature>
<feature type="compositionally biased region" description="Acidic residues" evidence="2">
    <location>
        <begin position="63"/>
        <end position="100"/>
    </location>
</feature>
<evidence type="ECO:0000256" key="2">
    <source>
        <dbReference type="SAM" id="MobiDB-lite"/>
    </source>
</evidence>
<feature type="region of interest" description="Disordered" evidence="2">
    <location>
        <begin position="394"/>
        <end position="437"/>
    </location>
</feature>
<evidence type="ECO:0000313" key="5">
    <source>
        <dbReference type="RefSeq" id="XP_017020802.1"/>
    </source>
</evidence>
<reference evidence="4" key="1">
    <citation type="submission" date="2025-05" db="UniProtKB">
        <authorList>
            <consortium name="RefSeq"/>
        </authorList>
    </citation>
    <scope>NUCLEOTIDE SEQUENCE [LARGE SCALE GENOMIC DNA]</scope>
    <source>
        <strain evidence="4">14028-0561.14</strain>
    </source>
</reference>
<reference evidence="5" key="2">
    <citation type="submission" date="2025-08" db="UniProtKB">
        <authorList>
            <consortium name="RefSeq"/>
        </authorList>
    </citation>
    <scope>IDENTIFICATION</scope>
    <source>
        <strain evidence="5">14028-0561.14</strain>
        <tissue evidence="5">Whole fly</tissue>
    </source>
</reference>
<feature type="region of interest" description="Disordered" evidence="2">
    <location>
        <begin position="306"/>
        <end position="325"/>
    </location>
</feature>
<dbReference type="PANTHER" id="PTHR23247:SF2">
    <property type="entry name" value="COILED-COIL DOMAIN-CONTAINING PROTEIN 34"/>
    <property type="match status" value="1"/>
</dbReference>
<dbReference type="RefSeq" id="XP_017020802.1">
    <property type="nucleotide sequence ID" value="XM_017165313.3"/>
</dbReference>
<sequence>MAFVARRSSDGKVVDRQQVSRGSASRLLPLSDMSDEETSGSVRGYTSRTYGAPTVRFMGQGEGDNDDDGDGDDDIEGELGEDNLEMEGVEVSGDDSDDSDSITNFCDQLDEEEANDTINRLKFEEHLDVSEISEELEDLCNLDEDDMTDMQTMMGKREDSVATDTDTVMNNDQDLQSLCSFESFTPTMTQRDDISELDNLSAKTYFKEDDQDNMSEDKQDDLSPITNITEDIQDNLSTRTYSKLSSISKREKRPEPDFDQLSSRTYDMSNCGSSLRGSLRSGGPRQNDNSSVSTCSWTDMYRGAVQPSDGRSAVPSLSLASTTSDTSTYYKSLEENKERHGQAAFDDWKARKAVQKQKSLLAAKQEREKREAEAALRQQQSQARFQEWCRRKEEQQQLERKKPMNLRPTSSGNSSSSSSSSGSGPVSGLEAARKAASEATRKRIKAWQSVKNEKQQQERELKSRLEENKRKLEEERKQRSQGAWKNWMKQVDKRAKPVPLNQGFDTLRGTISNIYINPVQWVSNIDTKESGRSH</sequence>
<dbReference type="InterPro" id="IPR045323">
    <property type="entry name" value="CCDC34"/>
</dbReference>
<dbReference type="AlphaFoldDB" id="A0A6P4HWW9"/>
<protein>
    <submittedName>
        <fullName evidence="5">RNA exonuclease pqe-1</fullName>
    </submittedName>
</protein>
<feature type="compositionally biased region" description="Low complexity" evidence="2">
    <location>
        <begin position="272"/>
        <end position="283"/>
    </location>
</feature>
<evidence type="ECO:0000313" key="4">
    <source>
        <dbReference type="Proteomes" id="UP001652661"/>
    </source>
</evidence>
<keyword evidence="5" id="KW-0540">Nuclease</keyword>
<feature type="domain" description="Coiled-coil" evidence="3">
    <location>
        <begin position="342"/>
        <end position="521"/>
    </location>
</feature>
<keyword evidence="5" id="KW-0378">Hydrolase</keyword>